<reference evidence="1 2" key="1">
    <citation type="submission" date="2015-10" db="EMBL/GenBank/DDBJ databases">
        <title>Draft genome sequence of Novosphingobium fuchskuhlense DSM 25065 isolated from a surface water sample of the southwest basin of Lake Grosse Fuchskuhle.</title>
        <authorList>
            <person name="Ruckert C."/>
            <person name="Winkler A."/>
            <person name="Glaeser J."/>
            <person name="Grossart H.-P."/>
            <person name="Kalinowski J."/>
            <person name="Glaeser S."/>
        </authorList>
    </citation>
    <scope>NUCLEOTIDE SEQUENCE [LARGE SCALE GENOMIC DNA]</scope>
    <source>
        <strain evidence="1 2">FNE08-7</strain>
    </source>
</reference>
<evidence type="ECO:0000313" key="2">
    <source>
        <dbReference type="Proteomes" id="UP000058012"/>
    </source>
</evidence>
<evidence type="ECO:0008006" key="3">
    <source>
        <dbReference type="Google" id="ProtNLM"/>
    </source>
</evidence>
<dbReference type="EMBL" id="LLZS01000009">
    <property type="protein sequence ID" value="KUR70401.1"/>
    <property type="molecule type" value="Genomic_DNA"/>
</dbReference>
<proteinExistence type="predicted"/>
<dbReference type="STRING" id="1117702.AQZ52_16355"/>
<dbReference type="RefSeq" id="WP_067913417.1">
    <property type="nucleotide sequence ID" value="NZ_KQ954246.1"/>
</dbReference>
<dbReference type="OrthoDB" id="7376427at2"/>
<comment type="caution">
    <text evidence="1">The sequence shown here is derived from an EMBL/GenBank/DDBJ whole genome shotgun (WGS) entry which is preliminary data.</text>
</comment>
<gene>
    <name evidence="1" type="ORF">AQZ52_16355</name>
</gene>
<evidence type="ECO:0000313" key="1">
    <source>
        <dbReference type="EMBL" id="KUR70401.1"/>
    </source>
</evidence>
<dbReference type="AlphaFoldDB" id="A0A117UT58"/>
<sequence>MADFLLLMHGDTTAPEDGAAWDAYFGFLHASGAFEGGSSLGDARCYRRTGAPAAAARLTGFLRVRAADWAGAEALLDGNPVLAAGGTVEIRELVRD</sequence>
<name>A0A117UT58_9SPHN</name>
<organism evidence="1 2">
    <name type="scientific">Novosphingobium fuchskuhlense</name>
    <dbReference type="NCBI Taxonomy" id="1117702"/>
    <lineage>
        <taxon>Bacteria</taxon>
        <taxon>Pseudomonadati</taxon>
        <taxon>Pseudomonadota</taxon>
        <taxon>Alphaproteobacteria</taxon>
        <taxon>Sphingomonadales</taxon>
        <taxon>Sphingomonadaceae</taxon>
        <taxon>Novosphingobium</taxon>
    </lineage>
</organism>
<protein>
    <recommendedName>
        <fullName evidence="3">YCII-related domain-containing protein</fullName>
    </recommendedName>
</protein>
<accession>A0A117UT58</accession>
<dbReference type="Proteomes" id="UP000058012">
    <property type="component" value="Unassembled WGS sequence"/>
</dbReference>
<keyword evidence="2" id="KW-1185">Reference proteome</keyword>